<dbReference type="AlphaFoldDB" id="A0A2G2X2G4"/>
<feature type="region of interest" description="Disordered" evidence="1">
    <location>
        <begin position="132"/>
        <end position="154"/>
    </location>
</feature>
<dbReference type="OrthoDB" id="1709548at2759"/>
<feature type="compositionally biased region" description="Polar residues" evidence="1">
    <location>
        <begin position="145"/>
        <end position="154"/>
    </location>
</feature>
<reference evidence="2 3" key="1">
    <citation type="journal article" date="2017" name="Genome Biol.">
        <title>New reference genome sequences of hot pepper reveal the massive evolution of plant disease-resistance genes by retroduplication.</title>
        <authorList>
            <person name="Kim S."/>
            <person name="Park J."/>
            <person name="Yeom S.I."/>
            <person name="Kim Y.M."/>
            <person name="Seo E."/>
            <person name="Kim K.T."/>
            <person name="Kim M.S."/>
            <person name="Lee J.M."/>
            <person name="Cheong K."/>
            <person name="Shin H.S."/>
            <person name="Kim S.B."/>
            <person name="Han K."/>
            <person name="Lee J."/>
            <person name="Park M."/>
            <person name="Lee H.A."/>
            <person name="Lee H.Y."/>
            <person name="Lee Y."/>
            <person name="Oh S."/>
            <person name="Lee J.H."/>
            <person name="Choi E."/>
            <person name="Choi E."/>
            <person name="Lee S.E."/>
            <person name="Jeon J."/>
            <person name="Kim H."/>
            <person name="Choi G."/>
            <person name="Song H."/>
            <person name="Lee J."/>
            <person name="Lee S.C."/>
            <person name="Kwon J.K."/>
            <person name="Lee H.Y."/>
            <person name="Koo N."/>
            <person name="Hong Y."/>
            <person name="Kim R.W."/>
            <person name="Kang W.H."/>
            <person name="Huh J.H."/>
            <person name="Kang B.C."/>
            <person name="Yang T.J."/>
            <person name="Lee Y.H."/>
            <person name="Bennetzen J.L."/>
            <person name="Choi D."/>
        </authorList>
    </citation>
    <scope>NUCLEOTIDE SEQUENCE [LARGE SCALE GENOMIC DNA]</scope>
    <source>
        <strain evidence="3">cv. PBC81</strain>
    </source>
</reference>
<comment type="caution">
    <text evidence="2">The sequence shown here is derived from an EMBL/GenBank/DDBJ whole genome shotgun (WGS) entry which is preliminary data.</text>
</comment>
<sequence length="154" mass="17001">MISSWSERMISHTGTETLPRLLQEAAVGNFLPWDKNLTEQCHVENPEQTTGDKPEKGEDDVKSSFPLCPGQHTCYNGRDKGVNGKLVRSSMDCTWTVVGVDGSSRVPSSKISGEEDQVGPCEQLDALSPFNPLSKISQKKRKENPWTNPIISTL</sequence>
<gene>
    <name evidence="2" type="ORF">CQW23_06146</name>
</gene>
<reference evidence="3" key="2">
    <citation type="journal article" date="2017" name="J. Anim. Genet.">
        <title>Multiple reference genome sequences of hot pepper reveal the massive evolution of plant disease resistance genes by retroduplication.</title>
        <authorList>
            <person name="Kim S."/>
            <person name="Park J."/>
            <person name="Yeom S.-I."/>
            <person name="Kim Y.-M."/>
            <person name="Seo E."/>
            <person name="Kim K.-T."/>
            <person name="Kim M.-S."/>
            <person name="Lee J.M."/>
            <person name="Cheong K."/>
            <person name="Shin H.-S."/>
            <person name="Kim S.-B."/>
            <person name="Han K."/>
            <person name="Lee J."/>
            <person name="Park M."/>
            <person name="Lee H.-A."/>
            <person name="Lee H.-Y."/>
            <person name="Lee Y."/>
            <person name="Oh S."/>
            <person name="Lee J.H."/>
            <person name="Choi E."/>
            <person name="Choi E."/>
            <person name="Lee S.E."/>
            <person name="Jeon J."/>
            <person name="Kim H."/>
            <person name="Choi G."/>
            <person name="Song H."/>
            <person name="Lee J."/>
            <person name="Lee S.-C."/>
            <person name="Kwon J.-K."/>
            <person name="Lee H.-Y."/>
            <person name="Koo N."/>
            <person name="Hong Y."/>
            <person name="Kim R.W."/>
            <person name="Kang W.-H."/>
            <person name="Huh J.H."/>
            <person name="Kang B.-C."/>
            <person name="Yang T.-J."/>
            <person name="Lee Y.-H."/>
            <person name="Bennetzen J.L."/>
            <person name="Choi D."/>
        </authorList>
    </citation>
    <scope>NUCLEOTIDE SEQUENCE [LARGE SCALE GENOMIC DNA]</scope>
    <source>
        <strain evidence="3">cv. PBC81</strain>
    </source>
</reference>
<accession>A0A2G2X2G4</accession>
<evidence type="ECO:0000313" key="2">
    <source>
        <dbReference type="EMBL" id="PHT51684.1"/>
    </source>
</evidence>
<evidence type="ECO:0000256" key="1">
    <source>
        <dbReference type="SAM" id="MobiDB-lite"/>
    </source>
</evidence>
<organism evidence="2 3">
    <name type="scientific">Capsicum baccatum</name>
    <name type="common">Peruvian pepper</name>
    <dbReference type="NCBI Taxonomy" id="33114"/>
    <lineage>
        <taxon>Eukaryota</taxon>
        <taxon>Viridiplantae</taxon>
        <taxon>Streptophyta</taxon>
        <taxon>Embryophyta</taxon>
        <taxon>Tracheophyta</taxon>
        <taxon>Spermatophyta</taxon>
        <taxon>Magnoliopsida</taxon>
        <taxon>eudicotyledons</taxon>
        <taxon>Gunneridae</taxon>
        <taxon>Pentapetalae</taxon>
        <taxon>asterids</taxon>
        <taxon>lamiids</taxon>
        <taxon>Solanales</taxon>
        <taxon>Solanaceae</taxon>
        <taxon>Solanoideae</taxon>
        <taxon>Capsiceae</taxon>
        <taxon>Capsicum</taxon>
    </lineage>
</organism>
<feature type="compositionally biased region" description="Basic and acidic residues" evidence="1">
    <location>
        <begin position="44"/>
        <end position="62"/>
    </location>
</feature>
<proteinExistence type="predicted"/>
<feature type="region of interest" description="Disordered" evidence="1">
    <location>
        <begin position="44"/>
        <end position="63"/>
    </location>
</feature>
<keyword evidence="3" id="KW-1185">Reference proteome</keyword>
<name>A0A2G2X2G4_CAPBA</name>
<dbReference type="Proteomes" id="UP000224567">
    <property type="component" value="Unassembled WGS sequence"/>
</dbReference>
<dbReference type="STRING" id="33114.A0A2G2X2G4"/>
<dbReference type="EMBL" id="MLFT02000003">
    <property type="protein sequence ID" value="PHT51684.1"/>
    <property type="molecule type" value="Genomic_DNA"/>
</dbReference>
<evidence type="ECO:0000313" key="3">
    <source>
        <dbReference type="Proteomes" id="UP000224567"/>
    </source>
</evidence>
<protein>
    <submittedName>
        <fullName evidence="2">Uncharacterized protein</fullName>
    </submittedName>
</protein>